<protein>
    <recommendedName>
        <fullName evidence="2">DUF2591 domain-containing protein</fullName>
    </recommendedName>
</protein>
<accession>A0A679J8N6</accession>
<dbReference type="EMBL" id="LR743507">
    <property type="protein sequence ID" value="CAA2106051.1"/>
    <property type="molecule type" value="Genomic_DNA"/>
</dbReference>
<gene>
    <name evidence="1" type="ORF">VVAX_03556</name>
</gene>
<dbReference type="Pfam" id="PF10765">
    <property type="entry name" value="Phage_P22_NinX"/>
    <property type="match status" value="1"/>
</dbReference>
<evidence type="ECO:0000313" key="1">
    <source>
        <dbReference type="EMBL" id="CAA2106051.1"/>
    </source>
</evidence>
<name>A0A679J8N6_VARPD</name>
<dbReference type="RefSeq" id="WP_339091132.1">
    <property type="nucleotide sequence ID" value="NZ_LR743507.1"/>
</dbReference>
<sequence length="99" mass="10595">MTTPELTGAHLDYLVAKAEGLDPTVEAQMRFMPSTDWAQGGPIIEREKIMVAWNDGHWIAGVSAHVETNGGVIHKGPTPLVAAMRAYVAAKLGTEIQNG</sequence>
<reference evidence="1" key="1">
    <citation type="submission" date="2019-12" db="EMBL/GenBank/DDBJ databases">
        <authorList>
            <person name="Cremers G."/>
        </authorList>
    </citation>
    <scope>NUCLEOTIDE SEQUENCE</scope>
    <source>
        <strain evidence="1">Vvax</strain>
    </source>
</reference>
<evidence type="ECO:0008006" key="2">
    <source>
        <dbReference type="Google" id="ProtNLM"/>
    </source>
</evidence>
<proteinExistence type="predicted"/>
<dbReference type="InterPro" id="IPR019701">
    <property type="entry name" value="Phage_P22_NinX"/>
</dbReference>
<organism evidence="1">
    <name type="scientific">Variovorax paradoxus</name>
    <dbReference type="NCBI Taxonomy" id="34073"/>
    <lineage>
        <taxon>Bacteria</taxon>
        <taxon>Pseudomonadati</taxon>
        <taxon>Pseudomonadota</taxon>
        <taxon>Betaproteobacteria</taxon>
        <taxon>Burkholderiales</taxon>
        <taxon>Comamonadaceae</taxon>
        <taxon>Variovorax</taxon>
    </lineage>
</organism>
<dbReference type="AlphaFoldDB" id="A0A679J8N6"/>